<dbReference type="OrthoDB" id="1201990at2"/>
<protein>
    <submittedName>
        <fullName evidence="1">Topology modulation protein</fullName>
    </submittedName>
</protein>
<dbReference type="InterPro" id="IPR052922">
    <property type="entry name" value="Cytidylate_Kinase-2"/>
</dbReference>
<dbReference type="Gene3D" id="3.40.50.300">
    <property type="entry name" value="P-loop containing nucleotide triphosphate hydrolases"/>
    <property type="match status" value="1"/>
</dbReference>
<sequence length="170" mass="20482">MKIAIIGYSGSGKSTLAKQLSTYYKIPVLFLDKVKFLPNWVYRGLDESRLMVQDFMKNDSWVIDGNYRDFLQRQRLEEATKIIFLDFPRYSCLYRAFKRYRKYKNKTREDMANGCVEKMDFEFINWILREGRTKEIKNHYDEIKKEFADKIVILRNQKEIDLFVLNIVNS</sequence>
<dbReference type="AlphaFoldDB" id="A0A0C7G3Y2"/>
<evidence type="ECO:0000313" key="1">
    <source>
        <dbReference type="EMBL" id="CEQ02682.1"/>
    </source>
</evidence>
<gene>
    <name evidence="1" type="ORF">R28058_04151</name>
</gene>
<dbReference type="RefSeq" id="WP_055341337.1">
    <property type="nucleotide sequence ID" value="NZ_CDNI01000003.1"/>
</dbReference>
<evidence type="ECO:0000313" key="2">
    <source>
        <dbReference type="Proteomes" id="UP000049127"/>
    </source>
</evidence>
<dbReference type="PANTHER" id="PTHR37816">
    <property type="entry name" value="YALI0E33011P"/>
    <property type="match status" value="1"/>
</dbReference>
<dbReference type="EMBL" id="CEKZ01000003">
    <property type="protein sequence ID" value="CEQ02682.1"/>
    <property type="molecule type" value="Genomic_DNA"/>
</dbReference>
<name>A0A0C7G3Y2_PARSO</name>
<dbReference type="SUPFAM" id="SSF52540">
    <property type="entry name" value="P-loop containing nucleoside triphosphate hydrolases"/>
    <property type="match status" value="1"/>
</dbReference>
<dbReference type="PANTHER" id="PTHR37816:SF3">
    <property type="entry name" value="MODULATES DNA TOPOLOGY"/>
    <property type="match status" value="1"/>
</dbReference>
<dbReference type="Proteomes" id="UP000049127">
    <property type="component" value="Unassembled WGS sequence"/>
</dbReference>
<reference evidence="1 2" key="1">
    <citation type="submission" date="2015-01" db="EMBL/GenBank/DDBJ databases">
        <authorList>
            <person name="Aslett A.Martin."/>
            <person name="De Silva Nishadi"/>
        </authorList>
    </citation>
    <scope>NUCLEOTIDE SEQUENCE [LARGE SCALE GENOMIC DNA]</scope>
    <source>
        <strain evidence="1 2">R28058</strain>
    </source>
</reference>
<dbReference type="InterPro" id="IPR027417">
    <property type="entry name" value="P-loop_NTPase"/>
</dbReference>
<accession>A0A0C7G3Y2</accession>
<dbReference type="NCBIfam" id="NF005576">
    <property type="entry name" value="PRK07261.1"/>
    <property type="match status" value="1"/>
</dbReference>
<organism evidence="1 2">
    <name type="scientific">Paraclostridium sordellii</name>
    <name type="common">Clostridium sordellii</name>
    <dbReference type="NCBI Taxonomy" id="1505"/>
    <lineage>
        <taxon>Bacteria</taxon>
        <taxon>Bacillati</taxon>
        <taxon>Bacillota</taxon>
        <taxon>Clostridia</taxon>
        <taxon>Peptostreptococcales</taxon>
        <taxon>Peptostreptococcaceae</taxon>
        <taxon>Paraclostridium</taxon>
    </lineage>
</organism>
<proteinExistence type="predicted"/>